<dbReference type="Proteomes" id="UP000177685">
    <property type="component" value="Unassembled WGS sequence"/>
</dbReference>
<dbReference type="NCBIfam" id="TIGR02436">
    <property type="entry name" value="four helix bundle protein"/>
    <property type="match status" value="1"/>
</dbReference>
<evidence type="ECO:0008006" key="3">
    <source>
        <dbReference type="Google" id="ProtNLM"/>
    </source>
</evidence>
<dbReference type="PANTHER" id="PTHR38471">
    <property type="entry name" value="FOUR HELIX BUNDLE PROTEIN"/>
    <property type="match status" value="1"/>
</dbReference>
<dbReference type="AlphaFoldDB" id="A0A1G1VHT4"/>
<organism evidence="1 2">
    <name type="scientific">Candidatus Blackburnbacteria bacterium RIFCSPLOWO2_01_FULL_41_27</name>
    <dbReference type="NCBI Taxonomy" id="1797520"/>
    <lineage>
        <taxon>Bacteria</taxon>
        <taxon>Candidatus Blackburniibacteriota</taxon>
    </lineage>
</organism>
<dbReference type="Pfam" id="PF05635">
    <property type="entry name" value="23S_rRNA_IVP"/>
    <property type="match status" value="1"/>
</dbReference>
<protein>
    <recommendedName>
        <fullName evidence="3">Four helix bundle protein</fullName>
    </recommendedName>
</protein>
<evidence type="ECO:0000313" key="1">
    <source>
        <dbReference type="EMBL" id="OGY14969.1"/>
    </source>
</evidence>
<proteinExistence type="predicted"/>
<evidence type="ECO:0000313" key="2">
    <source>
        <dbReference type="Proteomes" id="UP000177685"/>
    </source>
</evidence>
<dbReference type="Gene3D" id="1.20.1440.60">
    <property type="entry name" value="23S rRNA-intervening sequence"/>
    <property type="match status" value="1"/>
</dbReference>
<sequence>MVKVVSFKDLDVYKRLYQLALDIHRYILPKLPISEKYGLKDQVGRSTKSPPALLAEGYARRQSGKEWRKYIRDAIGECNETIVHLSLICDLYPDLIDKKLCDNLIEEYEIAGKQLYRLGESWK</sequence>
<dbReference type="PANTHER" id="PTHR38471:SF2">
    <property type="entry name" value="FOUR HELIX BUNDLE PROTEIN"/>
    <property type="match status" value="1"/>
</dbReference>
<gene>
    <name evidence="1" type="ORF">A3A58_01760</name>
</gene>
<accession>A0A1G1VHT4</accession>
<dbReference type="InterPro" id="IPR012657">
    <property type="entry name" value="23S_rRNA-intervening_sequence"/>
</dbReference>
<dbReference type="SUPFAM" id="SSF158446">
    <property type="entry name" value="IVS-encoded protein-like"/>
    <property type="match status" value="1"/>
</dbReference>
<reference evidence="1 2" key="1">
    <citation type="journal article" date="2016" name="Nat. Commun.">
        <title>Thousands of microbial genomes shed light on interconnected biogeochemical processes in an aquifer system.</title>
        <authorList>
            <person name="Anantharaman K."/>
            <person name="Brown C.T."/>
            <person name="Hug L.A."/>
            <person name="Sharon I."/>
            <person name="Castelle C.J."/>
            <person name="Probst A.J."/>
            <person name="Thomas B.C."/>
            <person name="Singh A."/>
            <person name="Wilkins M.J."/>
            <person name="Karaoz U."/>
            <person name="Brodie E.L."/>
            <person name="Williams K.H."/>
            <person name="Hubbard S.S."/>
            <person name="Banfield J.F."/>
        </authorList>
    </citation>
    <scope>NUCLEOTIDE SEQUENCE [LARGE SCALE GENOMIC DNA]</scope>
</reference>
<dbReference type="InterPro" id="IPR036583">
    <property type="entry name" value="23S_rRNA_IVS_sf"/>
</dbReference>
<name>A0A1G1VHT4_9BACT</name>
<dbReference type="EMBL" id="MHCD01000003">
    <property type="protein sequence ID" value="OGY14969.1"/>
    <property type="molecule type" value="Genomic_DNA"/>
</dbReference>
<comment type="caution">
    <text evidence="1">The sequence shown here is derived from an EMBL/GenBank/DDBJ whole genome shotgun (WGS) entry which is preliminary data.</text>
</comment>